<protein>
    <recommendedName>
        <fullName evidence="3">Hydrolase</fullName>
    </recommendedName>
</protein>
<evidence type="ECO:0008006" key="3">
    <source>
        <dbReference type="Google" id="ProtNLM"/>
    </source>
</evidence>
<name>A0ABQ3TPJ6_9ACTN</name>
<dbReference type="SUPFAM" id="SSF56784">
    <property type="entry name" value="HAD-like"/>
    <property type="match status" value="1"/>
</dbReference>
<evidence type="ECO:0000313" key="2">
    <source>
        <dbReference type="Proteomes" id="UP000608522"/>
    </source>
</evidence>
<dbReference type="InterPro" id="IPR023214">
    <property type="entry name" value="HAD_sf"/>
</dbReference>
<dbReference type="InterPro" id="IPR036412">
    <property type="entry name" value="HAD-like_sf"/>
</dbReference>
<accession>A0ABQ3TPJ6</accession>
<reference evidence="2" key="1">
    <citation type="submission" date="2023-07" db="EMBL/GenBank/DDBJ databases">
        <title>Whole genome shotgun sequence of Streptomyces spororaveus NBRC 15456.</title>
        <authorList>
            <person name="Komaki H."/>
            <person name="Tamura T."/>
        </authorList>
    </citation>
    <scope>NUCLEOTIDE SEQUENCE [LARGE SCALE GENOMIC DNA]</scope>
    <source>
        <strain evidence="2">NBRC 15456</strain>
    </source>
</reference>
<comment type="caution">
    <text evidence="1">The sequence shown here is derived from an EMBL/GenBank/DDBJ whole genome shotgun (WGS) entry which is preliminary data.</text>
</comment>
<keyword evidence="2" id="KW-1185">Reference proteome</keyword>
<sequence length="107" mass="11094">MNLVGKPDPALFLEAVRRLRVDPVDAAMVEDSLAGVEAGRRGHFGPVIGLDRTGGTSAAANLRARGADAITRHSDPERASGLRERSYVGLSGGGVAGPFVTAAYRPP</sequence>
<dbReference type="EMBL" id="BNED01000005">
    <property type="protein sequence ID" value="GHI82313.1"/>
    <property type="molecule type" value="Genomic_DNA"/>
</dbReference>
<dbReference type="Pfam" id="PF00702">
    <property type="entry name" value="Hydrolase"/>
    <property type="match status" value="1"/>
</dbReference>
<evidence type="ECO:0000313" key="1">
    <source>
        <dbReference type="EMBL" id="GHI82313.1"/>
    </source>
</evidence>
<dbReference type="Gene3D" id="3.40.50.1000">
    <property type="entry name" value="HAD superfamily/HAD-like"/>
    <property type="match status" value="1"/>
</dbReference>
<dbReference type="NCBIfam" id="TIGR01509">
    <property type="entry name" value="HAD-SF-IA-v3"/>
    <property type="match status" value="1"/>
</dbReference>
<dbReference type="Proteomes" id="UP000608522">
    <property type="component" value="Unassembled WGS sequence"/>
</dbReference>
<proteinExistence type="predicted"/>
<gene>
    <name evidence="1" type="ORF">Sspor_78740</name>
</gene>
<organism evidence="1 2">
    <name type="scientific">Streptomyces spororaveus</name>
    <dbReference type="NCBI Taxonomy" id="284039"/>
    <lineage>
        <taxon>Bacteria</taxon>
        <taxon>Bacillati</taxon>
        <taxon>Actinomycetota</taxon>
        <taxon>Actinomycetes</taxon>
        <taxon>Kitasatosporales</taxon>
        <taxon>Streptomycetaceae</taxon>
        <taxon>Streptomyces</taxon>
    </lineage>
</organism>
<dbReference type="InterPro" id="IPR006439">
    <property type="entry name" value="HAD-SF_hydro_IA"/>
</dbReference>